<keyword evidence="1" id="KW-0805">Transcription regulation</keyword>
<sequence>MAIQRRQLVEQVLDQLQQQISAGTYPPGSRLPTEAQLMEELGVGRSTVREAVRVLAHSGVLDVRQGDGTYVRAHPSAGEPLAQRLARAHAPDVHEVRRALEVEIARLAALRRTEVDIATLRRLGQQRRTALASNDGEAALDADIALHCALADATHNPVLADLYRAFATTLRGALAALWSERWPDETVADQHDTLVDAVIAGNPHAAAATVAHILDRHQDLLECVRPHKS</sequence>
<dbReference type="PRINTS" id="PR00035">
    <property type="entry name" value="HTHGNTR"/>
</dbReference>
<dbReference type="GO" id="GO:0003677">
    <property type="term" value="F:DNA binding"/>
    <property type="evidence" value="ECO:0007669"/>
    <property type="project" value="UniProtKB-KW"/>
</dbReference>
<comment type="caution">
    <text evidence="5">The sequence shown here is derived from an EMBL/GenBank/DDBJ whole genome shotgun (WGS) entry which is preliminary data.</text>
</comment>
<dbReference type="PROSITE" id="PS50949">
    <property type="entry name" value="HTH_GNTR"/>
    <property type="match status" value="1"/>
</dbReference>
<dbReference type="Pfam" id="PF07729">
    <property type="entry name" value="FCD"/>
    <property type="match status" value="1"/>
</dbReference>
<evidence type="ECO:0000256" key="1">
    <source>
        <dbReference type="ARBA" id="ARBA00023015"/>
    </source>
</evidence>
<organism evidence="5 6">
    <name type="scientific">Candidatus Chloroploca asiatica</name>
    <dbReference type="NCBI Taxonomy" id="1506545"/>
    <lineage>
        <taxon>Bacteria</taxon>
        <taxon>Bacillati</taxon>
        <taxon>Chloroflexota</taxon>
        <taxon>Chloroflexia</taxon>
        <taxon>Chloroflexales</taxon>
        <taxon>Chloroflexineae</taxon>
        <taxon>Oscillochloridaceae</taxon>
        <taxon>Candidatus Chloroploca</taxon>
    </lineage>
</organism>
<gene>
    <name evidence="5" type="ORF">A9Q02_07320</name>
</gene>
<dbReference type="GO" id="GO:0003700">
    <property type="term" value="F:DNA-binding transcription factor activity"/>
    <property type="evidence" value="ECO:0007669"/>
    <property type="project" value="InterPro"/>
</dbReference>
<dbReference type="Gene3D" id="1.20.120.530">
    <property type="entry name" value="GntR ligand-binding domain-like"/>
    <property type="match status" value="1"/>
</dbReference>
<dbReference type="Proteomes" id="UP000220922">
    <property type="component" value="Unassembled WGS sequence"/>
</dbReference>
<dbReference type="Gene3D" id="1.10.10.10">
    <property type="entry name" value="Winged helix-like DNA-binding domain superfamily/Winged helix DNA-binding domain"/>
    <property type="match status" value="1"/>
</dbReference>
<evidence type="ECO:0000256" key="3">
    <source>
        <dbReference type="ARBA" id="ARBA00023163"/>
    </source>
</evidence>
<dbReference type="InterPro" id="IPR008920">
    <property type="entry name" value="TF_FadR/GntR_C"/>
</dbReference>
<evidence type="ECO:0000256" key="2">
    <source>
        <dbReference type="ARBA" id="ARBA00023125"/>
    </source>
</evidence>
<dbReference type="Pfam" id="PF00392">
    <property type="entry name" value="GntR"/>
    <property type="match status" value="1"/>
</dbReference>
<dbReference type="InterPro" id="IPR036390">
    <property type="entry name" value="WH_DNA-bd_sf"/>
</dbReference>
<dbReference type="PANTHER" id="PTHR43537">
    <property type="entry name" value="TRANSCRIPTIONAL REGULATOR, GNTR FAMILY"/>
    <property type="match status" value="1"/>
</dbReference>
<dbReference type="CDD" id="cd07377">
    <property type="entry name" value="WHTH_GntR"/>
    <property type="match status" value="1"/>
</dbReference>
<keyword evidence="3" id="KW-0804">Transcription</keyword>
<dbReference type="SMART" id="SM00895">
    <property type="entry name" value="FCD"/>
    <property type="match status" value="1"/>
</dbReference>
<dbReference type="RefSeq" id="WP_097650384.1">
    <property type="nucleotide sequence ID" value="NZ_LYXE01000009.1"/>
</dbReference>
<dbReference type="AlphaFoldDB" id="A0A2H3L3H4"/>
<accession>A0A2H3L3H4</accession>
<name>A0A2H3L3H4_9CHLR</name>
<dbReference type="InterPro" id="IPR011711">
    <property type="entry name" value="GntR_C"/>
</dbReference>
<dbReference type="PANTHER" id="PTHR43537:SF47">
    <property type="entry name" value="REGULATORY PROTEIN GNTR HTH"/>
    <property type="match status" value="1"/>
</dbReference>
<dbReference type="EMBL" id="LYXE01000009">
    <property type="protein sequence ID" value="PDW01239.1"/>
    <property type="molecule type" value="Genomic_DNA"/>
</dbReference>
<evidence type="ECO:0000259" key="4">
    <source>
        <dbReference type="PROSITE" id="PS50949"/>
    </source>
</evidence>
<keyword evidence="6" id="KW-1185">Reference proteome</keyword>
<dbReference type="SMART" id="SM00345">
    <property type="entry name" value="HTH_GNTR"/>
    <property type="match status" value="1"/>
</dbReference>
<protein>
    <submittedName>
        <fullName evidence="5">GntR family transcriptional regulator</fullName>
    </submittedName>
</protein>
<dbReference type="OrthoDB" id="155424at2"/>
<feature type="domain" description="HTH gntR-type" evidence="4">
    <location>
        <begin position="6"/>
        <end position="74"/>
    </location>
</feature>
<dbReference type="SUPFAM" id="SSF48008">
    <property type="entry name" value="GntR ligand-binding domain-like"/>
    <property type="match status" value="1"/>
</dbReference>
<reference evidence="5 6" key="1">
    <citation type="submission" date="2016-05" db="EMBL/GenBank/DDBJ databases">
        <authorList>
            <person name="Lavstsen T."/>
            <person name="Jespersen J.S."/>
        </authorList>
    </citation>
    <scope>NUCLEOTIDE SEQUENCE [LARGE SCALE GENOMIC DNA]</scope>
    <source>
        <strain evidence="5 6">B7-9</strain>
    </source>
</reference>
<dbReference type="InterPro" id="IPR036388">
    <property type="entry name" value="WH-like_DNA-bd_sf"/>
</dbReference>
<keyword evidence="2" id="KW-0238">DNA-binding</keyword>
<evidence type="ECO:0000313" key="5">
    <source>
        <dbReference type="EMBL" id="PDW01239.1"/>
    </source>
</evidence>
<proteinExistence type="predicted"/>
<dbReference type="InterPro" id="IPR000524">
    <property type="entry name" value="Tscrpt_reg_HTH_GntR"/>
</dbReference>
<dbReference type="SUPFAM" id="SSF46785">
    <property type="entry name" value="Winged helix' DNA-binding domain"/>
    <property type="match status" value="1"/>
</dbReference>
<evidence type="ECO:0000313" key="6">
    <source>
        <dbReference type="Proteomes" id="UP000220922"/>
    </source>
</evidence>